<feature type="transmembrane region" description="Helical" evidence="1">
    <location>
        <begin position="201"/>
        <end position="219"/>
    </location>
</feature>
<proteinExistence type="predicted"/>
<evidence type="ECO:0000313" key="3">
    <source>
        <dbReference type="Proteomes" id="UP000248168"/>
    </source>
</evidence>
<dbReference type="InterPro" id="IPR032307">
    <property type="entry name" value="PepSY_TM-like_2"/>
</dbReference>
<protein>
    <recommendedName>
        <fullName evidence="4">Peptidase</fullName>
    </recommendedName>
</protein>
<feature type="transmembrane region" description="Helical" evidence="1">
    <location>
        <begin position="169"/>
        <end position="189"/>
    </location>
</feature>
<organism evidence="2 3">
    <name type="scientific">Nitrospira lenta</name>
    <dbReference type="NCBI Taxonomy" id="1436998"/>
    <lineage>
        <taxon>Bacteria</taxon>
        <taxon>Pseudomonadati</taxon>
        <taxon>Nitrospirota</taxon>
        <taxon>Nitrospiria</taxon>
        <taxon>Nitrospirales</taxon>
        <taxon>Nitrospiraceae</taxon>
        <taxon>Nitrospira</taxon>
    </lineage>
</organism>
<dbReference type="Proteomes" id="UP000248168">
    <property type="component" value="Unassembled WGS sequence"/>
</dbReference>
<accession>A0A330L2E3</accession>
<name>A0A330L2E3_9BACT</name>
<dbReference type="Pfam" id="PF16357">
    <property type="entry name" value="PepSY_TM_like_2"/>
    <property type="match status" value="1"/>
</dbReference>
<keyword evidence="1" id="KW-1133">Transmembrane helix</keyword>
<feature type="transmembrane region" description="Helical" evidence="1">
    <location>
        <begin position="50"/>
        <end position="71"/>
    </location>
</feature>
<evidence type="ECO:0000256" key="1">
    <source>
        <dbReference type="SAM" id="Phobius"/>
    </source>
</evidence>
<dbReference type="AlphaFoldDB" id="A0A330L2E3"/>
<keyword evidence="1" id="KW-0812">Transmembrane</keyword>
<keyword evidence="3" id="KW-1185">Reference proteome</keyword>
<evidence type="ECO:0000313" key="2">
    <source>
        <dbReference type="EMBL" id="SPP63389.1"/>
    </source>
</evidence>
<gene>
    <name evidence="2" type="ORF">NITLEN_10475</name>
</gene>
<reference evidence="3" key="1">
    <citation type="submission" date="2018-04" db="EMBL/GenBank/DDBJ databases">
        <authorList>
            <person name="Lucker S."/>
            <person name="Sakoula D."/>
        </authorList>
    </citation>
    <scope>NUCLEOTIDE SEQUENCE [LARGE SCALE GENOMIC DNA]</scope>
</reference>
<keyword evidence="1" id="KW-0472">Membrane</keyword>
<sequence>MGGRGHRRVCAEDSTASLQSELMLKWMTTRLRWPGPDAITRFNMAAHRDIGYACASLILAYCLSGIALNHIGDWNPDFIVSRQSISLPHPFAKEDITQERIAEFGQLVQEENYKVYDFPTSDQVKIYYDNASLHLHFADGRGTYEKVSRRPVLYQVNALHLNRLKGWKWAADAFALILIILSFTGLFLLKGKYGMARRGKWLVAVGMLPPLLALLLFELK</sequence>
<dbReference type="InParanoid" id="A0A330L2E3"/>
<evidence type="ECO:0008006" key="4">
    <source>
        <dbReference type="Google" id="ProtNLM"/>
    </source>
</evidence>
<dbReference type="EMBL" id="OUNR01000001">
    <property type="protein sequence ID" value="SPP63389.1"/>
    <property type="molecule type" value="Genomic_DNA"/>
</dbReference>
<dbReference type="PANTHER" id="PTHR40115">
    <property type="entry name" value="INNER MEMBRANE PROTEIN WITH PEPSY TM HELIX"/>
    <property type="match status" value="1"/>
</dbReference>
<dbReference type="PANTHER" id="PTHR40115:SF1">
    <property type="entry name" value="INNER MEMBRANE PROTEIN WITH PEPSY TM HELIX"/>
    <property type="match status" value="1"/>
</dbReference>